<gene>
    <name evidence="1" type="ORF">Patl1_10400</name>
</gene>
<accession>A0ACC1A860</accession>
<proteinExistence type="predicted"/>
<evidence type="ECO:0000313" key="2">
    <source>
        <dbReference type="Proteomes" id="UP001164250"/>
    </source>
</evidence>
<organism evidence="1 2">
    <name type="scientific">Pistacia atlantica</name>
    <dbReference type="NCBI Taxonomy" id="434234"/>
    <lineage>
        <taxon>Eukaryota</taxon>
        <taxon>Viridiplantae</taxon>
        <taxon>Streptophyta</taxon>
        <taxon>Embryophyta</taxon>
        <taxon>Tracheophyta</taxon>
        <taxon>Spermatophyta</taxon>
        <taxon>Magnoliopsida</taxon>
        <taxon>eudicotyledons</taxon>
        <taxon>Gunneridae</taxon>
        <taxon>Pentapetalae</taxon>
        <taxon>rosids</taxon>
        <taxon>malvids</taxon>
        <taxon>Sapindales</taxon>
        <taxon>Anacardiaceae</taxon>
        <taxon>Pistacia</taxon>
    </lineage>
</organism>
<dbReference type="Proteomes" id="UP001164250">
    <property type="component" value="Chromosome 12"/>
</dbReference>
<comment type="caution">
    <text evidence="1">The sequence shown here is derived from an EMBL/GenBank/DDBJ whole genome shotgun (WGS) entry which is preliminary data.</text>
</comment>
<protein>
    <submittedName>
        <fullName evidence="1">Uncharacterized protein</fullName>
    </submittedName>
</protein>
<keyword evidence="2" id="KW-1185">Reference proteome</keyword>
<sequence length="259" mass="28933">MGIVDGSELCPPQFSSDEQRAEGILNSAYVVWQYKDQMVLGWIVSSLSPAVVSTIYGLETSQLAWQSLGARFAVPLTSRISLIKRKLQSLQQGSMSCQSFLDEVKSLANELAAVGKPIADSHLIMFFLHGLNSSFHSFVTTYMLLAKEKSMPFSDFHAELLNYDLMQKFHSQSIQPEAGSFALYSHKLGSKPGSRNNNNKSRFTGASKGLGPTLRHFDSPYLSFRPFLQLHLLLLRLALDLHVKSANERDIRHWIALIA</sequence>
<name>A0ACC1A860_9ROSI</name>
<evidence type="ECO:0000313" key="1">
    <source>
        <dbReference type="EMBL" id="KAJ0082424.1"/>
    </source>
</evidence>
<dbReference type="EMBL" id="CM047908">
    <property type="protein sequence ID" value="KAJ0082424.1"/>
    <property type="molecule type" value="Genomic_DNA"/>
</dbReference>
<reference evidence="2" key="1">
    <citation type="journal article" date="2023" name="G3 (Bethesda)">
        <title>Genome assembly and association tests identify interacting loci associated with vigor, precocity, and sex in interspecific pistachio rootstocks.</title>
        <authorList>
            <person name="Palmer W."/>
            <person name="Jacygrad E."/>
            <person name="Sagayaradj S."/>
            <person name="Cavanaugh K."/>
            <person name="Han R."/>
            <person name="Bertier L."/>
            <person name="Beede B."/>
            <person name="Kafkas S."/>
            <person name="Golino D."/>
            <person name="Preece J."/>
            <person name="Michelmore R."/>
        </authorList>
    </citation>
    <scope>NUCLEOTIDE SEQUENCE [LARGE SCALE GENOMIC DNA]</scope>
</reference>